<dbReference type="GO" id="GO:0005829">
    <property type="term" value="C:cytosol"/>
    <property type="evidence" value="ECO:0007669"/>
    <property type="project" value="TreeGrafter"/>
</dbReference>
<dbReference type="STRING" id="1120923.SAMN02746095_00554"/>
<dbReference type="Proteomes" id="UP000032668">
    <property type="component" value="Unassembled WGS sequence"/>
</dbReference>
<dbReference type="GO" id="GO:0008713">
    <property type="term" value="F:ADP-heptose-lipopolysaccharide heptosyltransferase activity"/>
    <property type="evidence" value="ECO:0007669"/>
    <property type="project" value="TreeGrafter"/>
</dbReference>
<dbReference type="CDD" id="cd03789">
    <property type="entry name" value="GT9_LPS_heptosyltransferase"/>
    <property type="match status" value="1"/>
</dbReference>
<evidence type="ECO:0000313" key="3">
    <source>
        <dbReference type="EMBL" id="GAN79466.1"/>
    </source>
</evidence>
<proteinExistence type="predicted"/>
<gene>
    <name evidence="3" type="ORF">Aam_021_054</name>
</gene>
<comment type="caution">
    <text evidence="3">The sequence shown here is derived from an EMBL/GenBank/DDBJ whole genome shotgun (WGS) entry which is preliminary data.</text>
</comment>
<dbReference type="SUPFAM" id="SSF53756">
    <property type="entry name" value="UDP-Glycosyltransferase/glycogen phosphorylase"/>
    <property type="match status" value="1"/>
</dbReference>
<reference evidence="3 4" key="1">
    <citation type="submission" date="2012-11" db="EMBL/GenBank/DDBJ databases">
        <title>Whole genome sequence of Acidocella aminolytica 101 = DSM 11237.</title>
        <authorList>
            <person name="Azuma Y."/>
            <person name="Higashiura N."/>
            <person name="Hirakawa H."/>
            <person name="Matsushita K."/>
        </authorList>
    </citation>
    <scope>NUCLEOTIDE SEQUENCE [LARGE SCALE GENOMIC DNA]</scope>
    <source>
        <strain evidence="4">101 / DSM 11237</strain>
    </source>
</reference>
<keyword evidence="2 3" id="KW-0808">Transferase</keyword>
<keyword evidence="1" id="KW-0328">Glycosyltransferase</keyword>
<accession>A0A0D6PDN3</accession>
<keyword evidence="4" id="KW-1185">Reference proteome</keyword>
<organism evidence="3 4">
    <name type="scientific">Acidocella aminolytica 101 = DSM 11237</name>
    <dbReference type="NCBI Taxonomy" id="1120923"/>
    <lineage>
        <taxon>Bacteria</taxon>
        <taxon>Pseudomonadati</taxon>
        <taxon>Pseudomonadota</taxon>
        <taxon>Alphaproteobacteria</taxon>
        <taxon>Acetobacterales</taxon>
        <taxon>Acidocellaceae</taxon>
        <taxon>Acidocella</taxon>
    </lineage>
</organism>
<dbReference type="AlphaFoldDB" id="A0A0D6PDN3"/>
<sequence length="293" mass="31926">MRVLVIRHGAFGDIVMTFPAFAAIRACHHADEITLLTTKPYAGFLGQSPWFDKIELDAKPVWWNLPGLLRLKRQLSGFDMVYDLQTSGRSTRYFSLAGRPPWSGIARGCQFPDAANRETLHSRERLEQQLRRATLPTPLAVPDLSWLAGDIAGLNLPPRYAVLVPGAAPHRPEKRFPAEKFREVAAALHLPVVVVGTSGEKPLADTIGGIDLTGRTDFFQLASIFRGASLAIGNDTGPMHLAAAIGVPCISLFSSASDPTRCAPRYQDGGWPTILRAPTLQELPVAQVLAHLP</sequence>
<evidence type="ECO:0000256" key="2">
    <source>
        <dbReference type="ARBA" id="ARBA00022679"/>
    </source>
</evidence>
<dbReference type="InterPro" id="IPR002201">
    <property type="entry name" value="Glyco_trans_9"/>
</dbReference>
<name>A0A0D6PDN3_9PROT</name>
<dbReference type="PANTHER" id="PTHR30160">
    <property type="entry name" value="TETRAACYLDISACCHARIDE 4'-KINASE-RELATED"/>
    <property type="match status" value="1"/>
</dbReference>
<dbReference type="OrthoDB" id="9807356at2"/>
<dbReference type="Gene3D" id="3.40.50.2000">
    <property type="entry name" value="Glycogen Phosphorylase B"/>
    <property type="match status" value="2"/>
</dbReference>
<dbReference type="EMBL" id="BANC01000021">
    <property type="protein sequence ID" value="GAN79466.1"/>
    <property type="molecule type" value="Genomic_DNA"/>
</dbReference>
<evidence type="ECO:0000313" key="4">
    <source>
        <dbReference type="Proteomes" id="UP000032668"/>
    </source>
</evidence>
<dbReference type="InterPro" id="IPR051199">
    <property type="entry name" value="LPS_LOS_Heptosyltrfase"/>
</dbReference>
<dbReference type="GO" id="GO:0009244">
    <property type="term" value="P:lipopolysaccharide core region biosynthetic process"/>
    <property type="evidence" value="ECO:0007669"/>
    <property type="project" value="TreeGrafter"/>
</dbReference>
<dbReference type="PANTHER" id="PTHR30160:SF1">
    <property type="entry name" value="LIPOPOLYSACCHARIDE 1,2-N-ACETYLGLUCOSAMINETRANSFERASE-RELATED"/>
    <property type="match status" value="1"/>
</dbReference>
<dbReference type="Pfam" id="PF01075">
    <property type="entry name" value="Glyco_transf_9"/>
    <property type="match status" value="1"/>
</dbReference>
<protein>
    <submittedName>
        <fullName evidence="3">Lipopolysaccharide heptosyl transferase/glycosyl transferase</fullName>
    </submittedName>
</protein>
<evidence type="ECO:0000256" key="1">
    <source>
        <dbReference type="ARBA" id="ARBA00022676"/>
    </source>
</evidence>